<comment type="caution">
    <text evidence="1">The sequence shown here is derived from an EMBL/GenBank/DDBJ whole genome shotgun (WGS) entry which is preliminary data.</text>
</comment>
<keyword evidence="2" id="KW-1185">Reference proteome</keyword>
<evidence type="ECO:0000313" key="1">
    <source>
        <dbReference type="EMBL" id="TRA96857.1"/>
    </source>
</evidence>
<sequence length="113" mass="13188">MQAMETKKLYGDFDRDLERALYEAVLRGDDHVFRDPRYPYQATLKRDSTGYLIVIEDTRRRWWGRVVDKRTTIKTPVAGSSTQGPAFEALSMIQYCIDAERGLQAQEEALRKR</sequence>
<gene>
    <name evidence="1" type="ORF">EXN23_01050</name>
</gene>
<dbReference type="EMBL" id="SGNZ01000001">
    <property type="protein sequence ID" value="TRA96857.1"/>
    <property type="molecule type" value="Genomic_DNA"/>
</dbReference>
<proteinExistence type="predicted"/>
<evidence type="ECO:0000313" key="2">
    <source>
        <dbReference type="Proteomes" id="UP000319481"/>
    </source>
</evidence>
<accession>A0ABY3BUT9</accession>
<organism evidence="1 2">
    <name type="scientific">Agrobacterium salinitolerans</name>
    <dbReference type="NCBI Taxonomy" id="1183413"/>
    <lineage>
        <taxon>Bacteria</taxon>
        <taxon>Pseudomonadati</taxon>
        <taxon>Pseudomonadota</taxon>
        <taxon>Alphaproteobacteria</taxon>
        <taxon>Hyphomicrobiales</taxon>
        <taxon>Rhizobiaceae</taxon>
        <taxon>Rhizobium/Agrobacterium group</taxon>
        <taxon>Agrobacterium</taxon>
    </lineage>
</organism>
<dbReference type="RefSeq" id="WP_142911561.1">
    <property type="nucleotide sequence ID" value="NZ_JAPZLP010000001.1"/>
</dbReference>
<reference evidence="1 2" key="1">
    <citation type="journal article" date="2019" name="Appl. Microbiol. Biotechnol.">
        <title>Differential efficiency of wild type rhizogenic strains for rol gene transformation of plants.</title>
        <authorList>
            <person name="Desmet S."/>
            <person name="De Keyser E."/>
            <person name="Van Vaerenbergh J."/>
            <person name="Baeyen S."/>
            <person name="Van Huylenbroeck J."/>
            <person name="Geelen D."/>
            <person name="Dhooghe E."/>
        </authorList>
    </citation>
    <scope>NUCLEOTIDE SEQUENCE [LARGE SCALE GENOMIC DNA]</scope>
    <source>
        <strain evidence="1 2">GBBC3283</strain>
    </source>
</reference>
<dbReference type="Proteomes" id="UP000319481">
    <property type="component" value="Unassembled WGS sequence"/>
</dbReference>
<protein>
    <submittedName>
        <fullName evidence="1">Uncharacterized protein</fullName>
    </submittedName>
</protein>
<name>A0ABY3BUT9_9HYPH</name>